<feature type="transmembrane region" description="Helical" evidence="2">
    <location>
        <begin position="448"/>
        <end position="469"/>
    </location>
</feature>
<feature type="domain" description="7 transmembrane helices usually fused to an inactive transglutaminase" evidence="4">
    <location>
        <begin position="260"/>
        <end position="503"/>
    </location>
</feature>
<feature type="transmembrane region" description="Helical" evidence="2">
    <location>
        <begin position="409"/>
        <end position="427"/>
    </location>
</feature>
<comment type="caution">
    <text evidence="5">The sequence shown here is derived from an EMBL/GenBank/DDBJ whole genome shotgun (WGS) entry which is preliminary data.</text>
</comment>
<keyword evidence="2" id="KW-1133">Transmembrane helix</keyword>
<dbReference type="Pfam" id="PF14400">
    <property type="entry name" value="Transglut_i_TM"/>
    <property type="match status" value="1"/>
</dbReference>
<organism evidence="5 6">
    <name type="scientific">Cellvibrio fontiphilus</name>
    <dbReference type="NCBI Taxonomy" id="1815559"/>
    <lineage>
        <taxon>Bacteria</taxon>
        <taxon>Pseudomonadati</taxon>
        <taxon>Pseudomonadota</taxon>
        <taxon>Gammaproteobacteria</taxon>
        <taxon>Cellvibrionales</taxon>
        <taxon>Cellvibrionaceae</taxon>
        <taxon>Cellvibrio</taxon>
    </lineage>
</organism>
<feature type="transmembrane region" description="Helical" evidence="2">
    <location>
        <begin position="6"/>
        <end position="26"/>
    </location>
</feature>
<proteinExistence type="predicted"/>
<feature type="domain" description="Inactive transglutaminase fused to 7 transmembrane helices" evidence="3">
    <location>
        <begin position="27"/>
        <end position="186"/>
    </location>
</feature>
<accession>A0ABV7FF36</accession>
<evidence type="ECO:0000259" key="3">
    <source>
        <dbReference type="Pfam" id="PF14400"/>
    </source>
</evidence>
<feature type="transmembrane region" description="Helical" evidence="2">
    <location>
        <begin position="475"/>
        <end position="492"/>
    </location>
</feature>
<evidence type="ECO:0000259" key="4">
    <source>
        <dbReference type="Pfam" id="PF14402"/>
    </source>
</evidence>
<evidence type="ECO:0000313" key="5">
    <source>
        <dbReference type="EMBL" id="MFC3114844.1"/>
    </source>
</evidence>
<name>A0ABV7FF36_9GAMM</name>
<gene>
    <name evidence="5" type="ORF">ACFODX_04680</name>
</gene>
<evidence type="ECO:0000256" key="2">
    <source>
        <dbReference type="SAM" id="Phobius"/>
    </source>
</evidence>
<keyword evidence="2" id="KW-0812">Transmembrane</keyword>
<protein>
    <submittedName>
        <fullName evidence="5">UUP1 family membrane protein</fullName>
    </submittedName>
</protein>
<feature type="compositionally biased region" description="Basic and acidic residues" evidence="1">
    <location>
        <begin position="520"/>
        <end position="537"/>
    </location>
</feature>
<dbReference type="Pfam" id="PF14402">
    <property type="entry name" value="7TM_transglut"/>
    <property type="match status" value="1"/>
</dbReference>
<feature type="transmembrane region" description="Helical" evidence="2">
    <location>
        <begin position="382"/>
        <end position="403"/>
    </location>
</feature>
<reference evidence="6" key="1">
    <citation type="journal article" date="2019" name="Int. J. Syst. Evol. Microbiol.">
        <title>The Global Catalogue of Microorganisms (GCM) 10K type strain sequencing project: providing services to taxonomists for standard genome sequencing and annotation.</title>
        <authorList>
            <consortium name="The Broad Institute Genomics Platform"/>
            <consortium name="The Broad Institute Genome Sequencing Center for Infectious Disease"/>
            <person name="Wu L."/>
            <person name="Ma J."/>
        </authorList>
    </citation>
    <scope>NUCLEOTIDE SEQUENCE [LARGE SCALE GENOMIC DNA]</scope>
    <source>
        <strain evidence="6">KCTC 52237</strain>
    </source>
</reference>
<dbReference type="RefSeq" id="WP_378116555.1">
    <property type="nucleotide sequence ID" value="NZ_JBHRTF010000002.1"/>
</dbReference>
<feature type="transmembrane region" description="Helical" evidence="2">
    <location>
        <begin position="340"/>
        <end position="370"/>
    </location>
</feature>
<keyword evidence="2" id="KW-0472">Membrane</keyword>
<dbReference type="EMBL" id="JBHRTF010000002">
    <property type="protein sequence ID" value="MFC3114844.1"/>
    <property type="molecule type" value="Genomic_DNA"/>
</dbReference>
<keyword evidence="6" id="KW-1185">Reference proteome</keyword>
<feature type="region of interest" description="Disordered" evidence="1">
    <location>
        <begin position="513"/>
        <end position="537"/>
    </location>
</feature>
<evidence type="ECO:0000256" key="1">
    <source>
        <dbReference type="SAM" id="MobiDB-lite"/>
    </source>
</evidence>
<dbReference type="Proteomes" id="UP001595555">
    <property type="component" value="Unassembled WGS sequence"/>
</dbReference>
<dbReference type="InterPro" id="IPR025840">
    <property type="entry name" value="7TM_transglut"/>
</dbReference>
<feature type="transmembrane region" description="Helical" evidence="2">
    <location>
        <begin position="314"/>
        <end position="334"/>
    </location>
</feature>
<dbReference type="InterPro" id="IPR025838">
    <property type="entry name" value="Transglut_i_TM"/>
</dbReference>
<sequence>MQKPSRAPFYTVIGLLMLVGLVTAWMRHVQMEIPFVPGVQKPVWLIEARIDFDATGEPVTARLGLPDNPPGYRSFSEQAAAPGYGYSVVSENGVRRGEWSKREAVGAQTIYYKTQFMEAEDAQPAEVTEQPLSRLVDWDGSSQETAAQQVLDTAWSKSSNARSLARELIKLLNTENLDQNAALLLAGQGDKSVLLEKLLNQAGIPARPALGLYLEDARRHQNLTRLVQVYDDKGWVLFNPTTGEQGVPQNLLLWHTGGESILDVAGGNRSRVSFSMIHQTVPALDLLKAQNKDSAFSVLSIQHLPIEEQSMFKLLLLLPMGALVVVFMRIIIGLKTSGTFMPILIAMAFLQTSLVLGLVSFITVVAMGLVLRTYLSRLNLLLISRIATLVVLVIFIISVLSLVGYQMGLNTGMTITFFPMIIIAWTIERMSILWEEEGPKEVMVQGGGSLLVAVLAYALMQLSLVGHLTFNFPELNLVALALIMLMGQYTGYKLSELRRFRAMVDNAEQGKFIDSAKTNDSPKNDSPKNDNNKGADA</sequence>
<evidence type="ECO:0000313" key="6">
    <source>
        <dbReference type="Proteomes" id="UP001595555"/>
    </source>
</evidence>